<dbReference type="EMBL" id="BK015898">
    <property type="protein sequence ID" value="DAD72398.1"/>
    <property type="molecule type" value="Genomic_DNA"/>
</dbReference>
<evidence type="ECO:0000313" key="1">
    <source>
        <dbReference type="EMBL" id="DAD72398.1"/>
    </source>
</evidence>
<proteinExistence type="predicted"/>
<sequence length="153" mass="17727">MSKYYLSIEQRGGIINRIPIKEEDPDMQGILDALIKMYRIIEEVAPEDPIDYEVLIDTIIFRIDCLYIETVETYDGGLQEIRKQIPLGNTDQCVRNLLDIIKDKEGTEKAAQDLVKALQERWATEEKEGPIPPKYVDQFLTQVINLVWSKLKD</sequence>
<protein>
    <submittedName>
        <fullName evidence="1">Uncharacterized protein</fullName>
    </submittedName>
</protein>
<accession>A0A8S5LR22</accession>
<organism evidence="1">
    <name type="scientific">Myoviridae sp. ctfJc17</name>
    <dbReference type="NCBI Taxonomy" id="2827612"/>
    <lineage>
        <taxon>Viruses</taxon>
        <taxon>Duplodnaviria</taxon>
        <taxon>Heunggongvirae</taxon>
        <taxon>Uroviricota</taxon>
        <taxon>Caudoviricetes</taxon>
    </lineage>
</organism>
<reference evidence="1" key="1">
    <citation type="journal article" date="2021" name="Proc. Natl. Acad. Sci. U.S.A.">
        <title>A Catalog of Tens of Thousands of Viruses from Human Metagenomes Reveals Hidden Associations with Chronic Diseases.</title>
        <authorList>
            <person name="Tisza M.J."/>
            <person name="Buck C.B."/>
        </authorList>
    </citation>
    <scope>NUCLEOTIDE SEQUENCE</scope>
    <source>
        <strain evidence="1">CtfJc17</strain>
    </source>
</reference>
<name>A0A8S5LR22_9CAUD</name>